<gene>
    <name evidence="2" type="ORF">FSCOSCO3_A022936</name>
</gene>
<name>A0AAV1N635_SCOSC</name>
<feature type="compositionally biased region" description="Basic and acidic residues" evidence="1">
    <location>
        <begin position="7"/>
        <end position="18"/>
    </location>
</feature>
<keyword evidence="3" id="KW-1185">Reference proteome</keyword>
<sequence>MASGTRLVKEKDTNRDDSSTEASQISMPALTSLLEEHRQSISAALSAELRSAFASLEAKLDTVQATLGNEL</sequence>
<feature type="region of interest" description="Disordered" evidence="1">
    <location>
        <begin position="1"/>
        <end position="25"/>
    </location>
</feature>
<dbReference type="EMBL" id="CAWUFR010000019">
    <property type="protein sequence ID" value="CAK6954954.1"/>
    <property type="molecule type" value="Genomic_DNA"/>
</dbReference>
<evidence type="ECO:0000313" key="2">
    <source>
        <dbReference type="EMBL" id="CAK6954954.1"/>
    </source>
</evidence>
<accession>A0AAV1N635</accession>
<dbReference type="AlphaFoldDB" id="A0AAV1N635"/>
<evidence type="ECO:0000256" key="1">
    <source>
        <dbReference type="SAM" id="MobiDB-lite"/>
    </source>
</evidence>
<evidence type="ECO:0000313" key="3">
    <source>
        <dbReference type="Proteomes" id="UP001314229"/>
    </source>
</evidence>
<comment type="caution">
    <text evidence="2">The sequence shown here is derived from an EMBL/GenBank/DDBJ whole genome shotgun (WGS) entry which is preliminary data.</text>
</comment>
<dbReference type="Proteomes" id="UP001314229">
    <property type="component" value="Unassembled WGS sequence"/>
</dbReference>
<protein>
    <submittedName>
        <fullName evidence="2">Unnamed protein product</fullName>
    </submittedName>
</protein>
<reference evidence="2 3" key="1">
    <citation type="submission" date="2024-01" db="EMBL/GenBank/DDBJ databases">
        <authorList>
            <person name="Alioto T."/>
            <person name="Alioto T."/>
            <person name="Gomez Garrido J."/>
        </authorList>
    </citation>
    <scope>NUCLEOTIDE SEQUENCE [LARGE SCALE GENOMIC DNA]</scope>
</reference>
<proteinExistence type="predicted"/>
<organism evidence="2 3">
    <name type="scientific">Scomber scombrus</name>
    <name type="common">Atlantic mackerel</name>
    <name type="synonym">Scomber vernalis</name>
    <dbReference type="NCBI Taxonomy" id="13677"/>
    <lineage>
        <taxon>Eukaryota</taxon>
        <taxon>Metazoa</taxon>
        <taxon>Chordata</taxon>
        <taxon>Craniata</taxon>
        <taxon>Vertebrata</taxon>
        <taxon>Euteleostomi</taxon>
        <taxon>Actinopterygii</taxon>
        <taxon>Neopterygii</taxon>
        <taxon>Teleostei</taxon>
        <taxon>Neoteleostei</taxon>
        <taxon>Acanthomorphata</taxon>
        <taxon>Pelagiaria</taxon>
        <taxon>Scombriformes</taxon>
        <taxon>Scombridae</taxon>
        <taxon>Scomber</taxon>
    </lineage>
</organism>